<dbReference type="HAMAP" id="MF_01845">
    <property type="entry name" value="UPF0597"/>
    <property type="match status" value="1"/>
</dbReference>
<name>A0A075R5H9_BRELA</name>
<accession>A0A075R5H9</accession>
<protein>
    <recommendedName>
        <fullName evidence="1">UPF0597 protein BRLA_c027800</fullName>
    </recommendedName>
</protein>
<feature type="domain" description="Serine dehydratase-like alpha subunit" evidence="3">
    <location>
        <begin position="167"/>
        <end position="422"/>
    </location>
</feature>
<dbReference type="PANTHER" id="PTHR30501">
    <property type="entry name" value="UPF0597 PROTEIN YHAM"/>
    <property type="match status" value="1"/>
</dbReference>
<dbReference type="GO" id="GO:0019450">
    <property type="term" value="P:L-cysteine catabolic process to pyruvate"/>
    <property type="evidence" value="ECO:0007669"/>
    <property type="project" value="TreeGrafter"/>
</dbReference>
<evidence type="ECO:0000313" key="4">
    <source>
        <dbReference type="EMBL" id="AIG27099.1"/>
    </source>
</evidence>
<dbReference type="SUPFAM" id="SSF103378">
    <property type="entry name" value="2-methylcitrate dehydratase PrpD"/>
    <property type="match status" value="1"/>
</dbReference>
<reference evidence="4 5" key="1">
    <citation type="journal article" date="2011" name="J. Bacteriol.">
        <title>Genome sequence of Brevibacillus laterosporus LMG 15441, a pathogen of invertebrates.</title>
        <authorList>
            <person name="Djukic M."/>
            <person name="Poehlein A."/>
            <person name="Thurmer A."/>
            <person name="Daniel R."/>
        </authorList>
    </citation>
    <scope>NUCLEOTIDE SEQUENCE [LARGE SCALE GENOMIC DNA]</scope>
    <source>
        <strain evidence="4 5">LMG 15441</strain>
    </source>
</reference>
<keyword evidence="2" id="KW-0472">Membrane</keyword>
<keyword evidence="2" id="KW-0812">Transmembrane</keyword>
<dbReference type="STRING" id="1042163.BRLA_c027800"/>
<organism evidence="4 5">
    <name type="scientific">Brevibacillus laterosporus LMG 15441</name>
    <dbReference type="NCBI Taxonomy" id="1042163"/>
    <lineage>
        <taxon>Bacteria</taxon>
        <taxon>Bacillati</taxon>
        <taxon>Bacillota</taxon>
        <taxon>Bacilli</taxon>
        <taxon>Bacillales</taxon>
        <taxon>Paenibacillaceae</taxon>
        <taxon>Brevibacillus</taxon>
    </lineage>
</organism>
<dbReference type="KEGG" id="blr:BRLA_c027800"/>
<dbReference type="Proteomes" id="UP000005850">
    <property type="component" value="Chromosome"/>
</dbReference>
<dbReference type="HOGENOM" id="CLU_051840_0_0_9"/>
<evidence type="ECO:0000256" key="2">
    <source>
        <dbReference type="SAM" id="Phobius"/>
    </source>
</evidence>
<proteinExistence type="inferred from homology"/>
<dbReference type="eggNOG" id="COG3681">
    <property type="taxonomic scope" value="Bacteria"/>
</dbReference>
<dbReference type="EMBL" id="CP007806">
    <property type="protein sequence ID" value="AIG27099.1"/>
    <property type="molecule type" value="Genomic_DNA"/>
</dbReference>
<keyword evidence="5" id="KW-1185">Reference proteome</keyword>
<comment type="similarity">
    <text evidence="1">Belongs to the UPF0597 family.</text>
</comment>
<dbReference type="RefSeq" id="WP_003336057.1">
    <property type="nucleotide sequence ID" value="NZ_CP007806.1"/>
</dbReference>
<feature type="transmembrane region" description="Helical" evidence="2">
    <location>
        <begin position="313"/>
        <end position="334"/>
    </location>
</feature>
<dbReference type="InterPro" id="IPR005130">
    <property type="entry name" value="Ser_deHydtase-like_asu"/>
</dbReference>
<evidence type="ECO:0000259" key="3">
    <source>
        <dbReference type="Pfam" id="PF03313"/>
    </source>
</evidence>
<dbReference type="AlphaFoldDB" id="A0A075R5H9"/>
<dbReference type="InterPro" id="IPR021144">
    <property type="entry name" value="UPF0597"/>
</dbReference>
<dbReference type="GO" id="GO:0080146">
    <property type="term" value="F:L-cysteine desulfhydrase activity"/>
    <property type="evidence" value="ECO:0007669"/>
    <property type="project" value="TreeGrafter"/>
</dbReference>
<gene>
    <name evidence="4" type="ORF">BRLA_c027800</name>
</gene>
<evidence type="ECO:0000313" key="5">
    <source>
        <dbReference type="Proteomes" id="UP000005850"/>
    </source>
</evidence>
<dbReference type="InterPro" id="IPR036148">
    <property type="entry name" value="MmgE/PrpD_sf"/>
</dbReference>
<keyword evidence="2" id="KW-1133">Transmembrane helix</keyword>
<dbReference type="Pfam" id="PF03313">
    <property type="entry name" value="SDH_alpha"/>
    <property type="match status" value="1"/>
</dbReference>
<dbReference type="PANTHER" id="PTHR30501:SF2">
    <property type="entry name" value="UPF0597 PROTEIN YHAM"/>
    <property type="match status" value="1"/>
</dbReference>
<evidence type="ECO:0000256" key="1">
    <source>
        <dbReference type="HAMAP-Rule" id="MF_01845"/>
    </source>
</evidence>
<dbReference type="PIRSF" id="PIRSF006054">
    <property type="entry name" value="UCP006054"/>
    <property type="match status" value="1"/>
</dbReference>
<sequence>MRDMSKKIVQLLEKELVVALGCTEPVAIAWATSVAKSYLEAAITSIDVTISANVMKNAMAVGIPGMKQTGIDFVAALGALAGDHERKLEVLKNVGPEFEQQALEFVEAGNVTIQLADTPKKLYIEVTVHSSSDYAKVIIEDMHTEIRRIEVNGATIFEKECDYYHEQGGQEKDICETLTLDSIHQFVMEVSLDELTLVKQSIELNRAICMEGLKNNYGLQVGKILKDNVAKGLLSDDLITHAMSVTAAGSDARMAGIMLPVMSNSGSGNQGISVTMPVVAVADKLGSSDEQMIRAVTFSHLLAIWIKSKFGRLSALCGVTVAGASAAAAITYLLGGNLNQISFAIQNTIGNVTGMLCDGAKAGCAMKVSTCTGAAVQSALLASQGIGVPGTNGIIDDGLEKTIDNFCRLGNEGSGKMDELMLEMMVKKQKK</sequence>